<dbReference type="GO" id="GO:0008146">
    <property type="term" value="F:sulfotransferase activity"/>
    <property type="evidence" value="ECO:0007669"/>
    <property type="project" value="InterPro"/>
</dbReference>
<proteinExistence type="predicted"/>
<dbReference type="SUPFAM" id="SSF52540">
    <property type="entry name" value="P-loop containing nucleoside triphosphate hydrolases"/>
    <property type="match status" value="1"/>
</dbReference>
<accession>A0A6J6D8P4</accession>
<gene>
    <name evidence="2" type="ORF">UFOPK1643_00069</name>
</gene>
<organism evidence="2">
    <name type="scientific">freshwater metagenome</name>
    <dbReference type="NCBI Taxonomy" id="449393"/>
    <lineage>
        <taxon>unclassified sequences</taxon>
        <taxon>metagenomes</taxon>
        <taxon>ecological metagenomes</taxon>
    </lineage>
</organism>
<evidence type="ECO:0000313" key="2">
    <source>
        <dbReference type="EMBL" id="CAB4559674.1"/>
    </source>
</evidence>
<sequence length="300" mass="34992">MPDQRGIKKKLSKLTLIFAIKRVILDVIDLAKYLYYRFLKKSPTGKSKIVFVVSFPRSGTHALGSLLANEDVGFHYYGEFFIFNAWNSQVGKINRYYPFFALRFFIEFRGQRKKWSYLRFEKTSLDASRTLGSISKLPGVHVIKIFPQHFSDPLLQSLIAEFKPHMIFLRRNHLDRFVSHKKANATGNWHTSSTSDVKIDLNPTEFDRFIKNYSKFYEDTLRSAKASGCAILDLDFKDLHNPEKVRQMQQFAQFDGFSDWEQLVLAPTTRKQDSSNKVQEEFLAKTGKTHTDFEFTRITL</sequence>
<name>A0A6J6D8P4_9ZZZZ</name>
<feature type="domain" description="Sulfotransferase" evidence="1">
    <location>
        <begin position="50"/>
        <end position="280"/>
    </location>
</feature>
<dbReference type="AlphaFoldDB" id="A0A6J6D8P4"/>
<evidence type="ECO:0000259" key="1">
    <source>
        <dbReference type="Pfam" id="PF00685"/>
    </source>
</evidence>
<reference evidence="2" key="1">
    <citation type="submission" date="2020-05" db="EMBL/GenBank/DDBJ databases">
        <authorList>
            <person name="Chiriac C."/>
            <person name="Salcher M."/>
            <person name="Ghai R."/>
            <person name="Kavagutti S V."/>
        </authorList>
    </citation>
    <scope>NUCLEOTIDE SEQUENCE</scope>
</reference>
<dbReference type="InterPro" id="IPR027417">
    <property type="entry name" value="P-loop_NTPase"/>
</dbReference>
<dbReference type="Gene3D" id="3.40.50.300">
    <property type="entry name" value="P-loop containing nucleotide triphosphate hydrolases"/>
    <property type="match status" value="1"/>
</dbReference>
<dbReference type="InterPro" id="IPR000863">
    <property type="entry name" value="Sulfotransferase_dom"/>
</dbReference>
<dbReference type="EMBL" id="CAEZTK010000002">
    <property type="protein sequence ID" value="CAB4559674.1"/>
    <property type="molecule type" value="Genomic_DNA"/>
</dbReference>
<dbReference type="Pfam" id="PF00685">
    <property type="entry name" value="Sulfotransfer_1"/>
    <property type="match status" value="1"/>
</dbReference>
<protein>
    <submittedName>
        <fullName evidence="2">Unannotated protein</fullName>
    </submittedName>
</protein>